<reference evidence="4 5" key="1">
    <citation type="journal article" date="2018" name="Genome Biol. Evol.">
        <title>Multiple Roots of Fruiting Body Formation in Amoebozoa.</title>
        <authorList>
            <person name="Hillmann F."/>
            <person name="Forbes G."/>
            <person name="Novohradska S."/>
            <person name="Ferling I."/>
            <person name="Riege K."/>
            <person name="Groth M."/>
            <person name="Westermann M."/>
            <person name="Marz M."/>
            <person name="Spaller T."/>
            <person name="Winckler T."/>
            <person name="Schaap P."/>
            <person name="Glockner G."/>
        </authorList>
    </citation>
    <scope>NUCLEOTIDE SEQUENCE [LARGE SCALE GENOMIC DNA]</scope>
    <source>
        <strain evidence="4 5">Jena</strain>
    </source>
</reference>
<dbReference type="SUPFAM" id="SSF48452">
    <property type="entry name" value="TPR-like"/>
    <property type="match status" value="1"/>
</dbReference>
<dbReference type="InterPro" id="IPR033646">
    <property type="entry name" value="CLU-central"/>
</dbReference>
<dbReference type="InterPro" id="IPR025697">
    <property type="entry name" value="CLU_dom"/>
</dbReference>
<dbReference type="EMBL" id="MDYQ01000084">
    <property type="protein sequence ID" value="PRP83340.1"/>
    <property type="molecule type" value="Genomic_DNA"/>
</dbReference>
<dbReference type="Pfam" id="PF12807">
    <property type="entry name" value="eIF3_p135"/>
    <property type="match status" value="1"/>
</dbReference>
<sequence>MRSCPIQCNGNASGCNRHRNLKLSLQSRLSCTRAVMRGQQLLLDIVFDFDHSDPKSPSNLSFPTALQLCPDGVARHTSNANYQLLRGGNFSKGRNNKTIYKTRPSKDANLHWDSTFFFKIETIGRDQPDPIIVFEVVLYNAGKKRERYGGITLVYDGSTAQHDRDGNSEASEGDSYLESHAHIAPWLNQYGRKKGDNVDTSSHRMWDLKAQPLERWFKLMSHHGYPNRQQHAETSHGDVTGEILLRVIATETKEDSELVDKILCERIQVLYERFSRTSQEEVITKRREESEGRQLQMPHRFERYNDSPRIVNLTSSFDISEPASADQDDVSTTAAAGRHELLQLQHVSSQLPGYDSYLVGSNTQFEVSSVEDSSVHVRSRKTSVSSRSSSVEGYEQTSIAPSPSVTLQHSPTIGTPTNPSPRPRRSSKSSGNKKQAAPSLQDLNGRFQHIVELIGGFTEMSTFDEKYQTNLEMINLAQDFVHNAKTYGKIIISERYLDEEQKTVKPVKFGGLAGGQKYVVNNILFKFAVDEKNGIFGGDDAQAAKDQVAGHDLKGLISVYNCNISGLSLPMMVLIDYKGFRLVAMTILPIHKRSIVYGSSNACATVHYPTDSSLIHKIKSLGDHLNLAPHQVRNTSPEHIFYTPVDLEVHVGSDGRFYMIDFSRMFPPETPRVESKMGHMFRLLRPEFVKNYPIPLCSDAHSRIIDGTPHRDDLNRQIIRATDHLYETVIPAFASEFVEIVSDWRTRGDILGNYDKVIWHIHKAGINARHIGRIHGGLLTLTSHNIKMMGRPDFYTCYDDANLCASYVESQWYQDSLSDCVALCRVEMICRTMKSMLRAQLRDKMKELRVALEHPYQTLVINFLSNSFAKTTVSELFWREHLIPAVSHKFGINLTQDNDASGVPQKFTETETLLGFSKGTTEVIRPKTFLLKRLLKMMGIKIKPHALSNFESRLQRTHVPIFEGAEIKSLGAKVKHMSIINHARGYVNKLNNPRNVEDKTYYLEKSLRCFDKALRTNPNNKYILRNYAQVMIRNASLRIRMSQNYVDKKAEKSNEKLTWSMFNTLCGEADRYFRYAVQSDPSDWFTLIQYATFLVSMEQRKKATEIYLRTLESRPDYVHVLQELRELLVGRTQTQEVSFVLLITLYKKDILLSNT</sequence>
<evidence type="ECO:0000313" key="4">
    <source>
        <dbReference type="EMBL" id="PRP83340.1"/>
    </source>
</evidence>
<gene>
    <name evidence="4" type="ORF">PROFUN_09321</name>
</gene>
<feature type="compositionally biased region" description="Low complexity" evidence="2">
    <location>
        <begin position="382"/>
        <end position="391"/>
    </location>
</feature>
<evidence type="ECO:0000256" key="1">
    <source>
        <dbReference type="ARBA" id="ARBA00022490"/>
    </source>
</evidence>
<dbReference type="PANTHER" id="PTHR12601">
    <property type="entry name" value="EUKARYOTIC TRANSLATION INITIATION FACTOR 3 SUBUNIT EIF-3"/>
    <property type="match status" value="1"/>
</dbReference>
<evidence type="ECO:0000259" key="3">
    <source>
        <dbReference type="PROSITE" id="PS51823"/>
    </source>
</evidence>
<dbReference type="InParanoid" id="A0A2P6NHA8"/>
<dbReference type="PROSITE" id="PS51823">
    <property type="entry name" value="CLU"/>
    <property type="match status" value="1"/>
</dbReference>
<dbReference type="GO" id="GO:0048312">
    <property type="term" value="P:intracellular distribution of mitochondria"/>
    <property type="evidence" value="ECO:0007669"/>
    <property type="project" value="TreeGrafter"/>
</dbReference>
<dbReference type="OrthoDB" id="626167at2759"/>
<dbReference type="InterPro" id="IPR027523">
    <property type="entry name" value="CLU_prot"/>
</dbReference>
<keyword evidence="5" id="KW-1185">Reference proteome</keyword>
<proteinExistence type="predicted"/>
<dbReference type="Pfam" id="PF13236">
    <property type="entry name" value="CLU"/>
    <property type="match status" value="1"/>
</dbReference>
<dbReference type="PANTHER" id="PTHR12601:SF6">
    <property type="entry name" value="CLUSTERED MITOCHONDRIA PROTEIN HOMOLOG"/>
    <property type="match status" value="1"/>
</dbReference>
<feature type="compositionally biased region" description="Polar residues" evidence="2">
    <location>
        <begin position="395"/>
        <end position="413"/>
    </location>
</feature>
<feature type="region of interest" description="Disordered" evidence="2">
    <location>
        <begin position="369"/>
        <end position="441"/>
    </location>
</feature>
<evidence type="ECO:0000256" key="2">
    <source>
        <dbReference type="SAM" id="MobiDB-lite"/>
    </source>
</evidence>
<dbReference type="GO" id="GO:0003729">
    <property type="term" value="F:mRNA binding"/>
    <property type="evidence" value="ECO:0007669"/>
    <property type="project" value="TreeGrafter"/>
</dbReference>
<comment type="caution">
    <text evidence="4">The sequence shown here is derived from an EMBL/GenBank/DDBJ whole genome shotgun (WGS) entry which is preliminary data.</text>
</comment>
<protein>
    <recommendedName>
        <fullName evidence="3">Clu domain-containing protein</fullName>
    </recommendedName>
</protein>
<dbReference type="InterPro" id="IPR011990">
    <property type="entry name" value="TPR-like_helical_dom_sf"/>
</dbReference>
<organism evidence="4 5">
    <name type="scientific">Planoprotostelium fungivorum</name>
    <dbReference type="NCBI Taxonomy" id="1890364"/>
    <lineage>
        <taxon>Eukaryota</taxon>
        <taxon>Amoebozoa</taxon>
        <taxon>Evosea</taxon>
        <taxon>Variosea</taxon>
        <taxon>Cavosteliida</taxon>
        <taxon>Cavosteliaceae</taxon>
        <taxon>Planoprotostelium</taxon>
    </lineage>
</organism>
<feature type="domain" description="Clu" evidence="3">
    <location>
        <begin position="419"/>
        <end position="673"/>
    </location>
</feature>
<evidence type="ECO:0000313" key="5">
    <source>
        <dbReference type="Proteomes" id="UP000241769"/>
    </source>
</evidence>
<accession>A0A2P6NHA8</accession>
<dbReference type="GO" id="GO:0005737">
    <property type="term" value="C:cytoplasm"/>
    <property type="evidence" value="ECO:0007669"/>
    <property type="project" value="TreeGrafter"/>
</dbReference>
<dbReference type="Gene3D" id="1.25.40.10">
    <property type="entry name" value="Tetratricopeptide repeat domain"/>
    <property type="match status" value="1"/>
</dbReference>
<dbReference type="Proteomes" id="UP000241769">
    <property type="component" value="Unassembled WGS sequence"/>
</dbReference>
<name>A0A2P6NHA8_9EUKA</name>
<keyword evidence="1" id="KW-0963">Cytoplasm</keyword>
<dbReference type="AlphaFoldDB" id="A0A2P6NHA8"/>